<comment type="caution">
    <text evidence="1">The sequence shown here is derived from an EMBL/GenBank/DDBJ whole genome shotgun (WGS) entry which is preliminary data.</text>
</comment>
<sequence length="361" mass="40548">MSGFANARAALDSGLPGNDFLNLDPYKNYKSPPALPGSHPLFIFEEDEIRLDSSLTEPTATKSLFFLNHWAIAHLVPFMVYPDRLGRTNSQYIVWLLDQAEVVFDTMFRYHDRLPRSRILHLVLGRLRRIVESVPPADSRQTPPDSIDGVPRGIIWEKAFTPYKEGIIMCQALIVLQHKRWLDWELNPGPSHTIPPANFAGIGIPLHELVARTVARGDFGTPTLTIKCLGRAQCREVYIEFDRMSLRWDIPRLDDKGRINLPPGGASKATDSSEQQRNVKRLLAFMDTFAIRPESEVGWGDMESLFQDMESEQPSSVPIFWRNFLEITAVRAPSHVGPPVGGVMGGSWCLQGEGFGGSREV</sequence>
<evidence type="ECO:0000313" key="2">
    <source>
        <dbReference type="Proteomes" id="UP001222325"/>
    </source>
</evidence>
<evidence type="ECO:0000313" key="1">
    <source>
        <dbReference type="EMBL" id="KAJ7065956.1"/>
    </source>
</evidence>
<keyword evidence="2" id="KW-1185">Reference proteome</keyword>
<gene>
    <name evidence="1" type="ORF">B0H15DRAFT_807630</name>
</gene>
<organism evidence="1 2">
    <name type="scientific">Mycena belliarum</name>
    <dbReference type="NCBI Taxonomy" id="1033014"/>
    <lineage>
        <taxon>Eukaryota</taxon>
        <taxon>Fungi</taxon>
        <taxon>Dikarya</taxon>
        <taxon>Basidiomycota</taxon>
        <taxon>Agaricomycotina</taxon>
        <taxon>Agaricomycetes</taxon>
        <taxon>Agaricomycetidae</taxon>
        <taxon>Agaricales</taxon>
        <taxon>Marasmiineae</taxon>
        <taxon>Mycenaceae</taxon>
        <taxon>Mycena</taxon>
    </lineage>
</organism>
<protein>
    <submittedName>
        <fullName evidence="1">Uncharacterized protein</fullName>
    </submittedName>
</protein>
<reference evidence="1" key="1">
    <citation type="submission" date="2023-03" db="EMBL/GenBank/DDBJ databases">
        <title>Massive genome expansion in bonnet fungi (Mycena s.s.) driven by repeated elements and novel gene families across ecological guilds.</title>
        <authorList>
            <consortium name="Lawrence Berkeley National Laboratory"/>
            <person name="Harder C.B."/>
            <person name="Miyauchi S."/>
            <person name="Viragh M."/>
            <person name="Kuo A."/>
            <person name="Thoen E."/>
            <person name="Andreopoulos B."/>
            <person name="Lu D."/>
            <person name="Skrede I."/>
            <person name="Drula E."/>
            <person name="Henrissat B."/>
            <person name="Morin E."/>
            <person name="Kohler A."/>
            <person name="Barry K."/>
            <person name="LaButti K."/>
            <person name="Morin E."/>
            <person name="Salamov A."/>
            <person name="Lipzen A."/>
            <person name="Mereny Z."/>
            <person name="Hegedus B."/>
            <person name="Baldrian P."/>
            <person name="Stursova M."/>
            <person name="Weitz H."/>
            <person name="Taylor A."/>
            <person name="Grigoriev I.V."/>
            <person name="Nagy L.G."/>
            <person name="Martin F."/>
            <person name="Kauserud H."/>
        </authorList>
    </citation>
    <scope>NUCLEOTIDE SEQUENCE</scope>
    <source>
        <strain evidence="1">CBHHK173m</strain>
    </source>
</reference>
<name>A0AAD6TKH7_9AGAR</name>
<dbReference type="EMBL" id="JARJCN010000169">
    <property type="protein sequence ID" value="KAJ7065956.1"/>
    <property type="molecule type" value="Genomic_DNA"/>
</dbReference>
<dbReference type="Proteomes" id="UP001222325">
    <property type="component" value="Unassembled WGS sequence"/>
</dbReference>
<dbReference type="AlphaFoldDB" id="A0AAD6TKH7"/>
<accession>A0AAD6TKH7</accession>
<proteinExistence type="predicted"/>